<dbReference type="AlphaFoldDB" id="A0A9D4SYB5"/>
<organism evidence="2 3">
    <name type="scientific">Rhipicephalus sanguineus</name>
    <name type="common">Brown dog tick</name>
    <name type="synonym">Ixodes sanguineus</name>
    <dbReference type="NCBI Taxonomy" id="34632"/>
    <lineage>
        <taxon>Eukaryota</taxon>
        <taxon>Metazoa</taxon>
        <taxon>Ecdysozoa</taxon>
        <taxon>Arthropoda</taxon>
        <taxon>Chelicerata</taxon>
        <taxon>Arachnida</taxon>
        <taxon>Acari</taxon>
        <taxon>Parasitiformes</taxon>
        <taxon>Ixodida</taxon>
        <taxon>Ixodoidea</taxon>
        <taxon>Ixodidae</taxon>
        <taxon>Rhipicephalinae</taxon>
        <taxon>Rhipicephalus</taxon>
        <taxon>Rhipicephalus</taxon>
    </lineage>
</organism>
<comment type="caution">
    <text evidence="2">The sequence shown here is derived from an EMBL/GenBank/DDBJ whole genome shotgun (WGS) entry which is preliminary data.</text>
</comment>
<dbReference type="Proteomes" id="UP000821837">
    <property type="component" value="Chromosome 3"/>
</dbReference>
<feature type="region of interest" description="Disordered" evidence="1">
    <location>
        <begin position="1"/>
        <end position="68"/>
    </location>
</feature>
<feature type="compositionally biased region" description="Low complexity" evidence="1">
    <location>
        <begin position="337"/>
        <end position="348"/>
    </location>
</feature>
<sequence length="374" mass="40706">MEVQVNGEDISPEEFLEGAGPKTQANRANALSNNQTGAHSRTSEGADGNRQRSRQQQRNVRQQVIRNSKMPLLPRSDFKIVVRPRGGLDVATTGTMRLASAIYRTANVPAYEAGEDTVCSNNHQNIIVVSTPHATHAAKYRQLQAITVGDRCHEVSAYETAPDYTVKGIIKGIPLEEDAKSTHTNIVHARNPQALAAKRLSNTTTVIVAFEGPRVPTYVRYGGALLRCVLYRKQIDMCHCCGRLGHRMDVCPNPQDKVCRGCDAPNPGPDHQCSPRCKLCGGTHMTADRNCCARYKTPYVVTKRQWERRRAAEEAEAAATTGPAGKPRSRSRTRSQAAPGPGAAPRAPSSIRNAGPAVALPEGPQRGTPRPLNR</sequence>
<feature type="compositionally biased region" description="Low complexity" evidence="1">
    <location>
        <begin position="54"/>
        <end position="68"/>
    </location>
</feature>
<gene>
    <name evidence="2" type="ORF">HPB52_005971</name>
</gene>
<reference evidence="2" key="1">
    <citation type="journal article" date="2020" name="Cell">
        <title>Large-Scale Comparative Analyses of Tick Genomes Elucidate Their Genetic Diversity and Vector Capacities.</title>
        <authorList>
            <consortium name="Tick Genome and Microbiome Consortium (TIGMIC)"/>
            <person name="Jia N."/>
            <person name="Wang J."/>
            <person name="Shi W."/>
            <person name="Du L."/>
            <person name="Sun Y."/>
            <person name="Zhan W."/>
            <person name="Jiang J.F."/>
            <person name="Wang Q."/>
            <person name="Zhang B."/>
            <person name="Ji P."/>
            <person name="Bell-Sakyi L."/>
            <person name="Cui X.M."/>
            <person name="Yuan T.T."/>
            <person name="Jiang B.G."/>
            <person name="Yang W.F."/>
            <person name="Lam T.T."/>
            <person name="Chang Q.C."/>
            <person name="Ding S.J."/>
            <person name="Wang X.J."/>
            <person name="Zhu J.G."/>
            <person name="Ruan X.D."/>
            <person name="Zhao L."/>
            <person name="Wei J.T."/>
            <person name="Ye R.Z."/>
            <person name="Que T.C."/>
            <person name="Du C.H."/>
            <person name="Zhou Y.H."/>
            <person name="Cheng J.X."/>
            <person name="Dai P.F."/>
            <person name="Guo W.B."/>
            <person name="Han X.H."/>
            <person name="Huang E.J."/>
            <person name="Li L.F."/>
            <person name="Wei W."/>
            <person name="Gao Y.C."/>
            <person name="Liu J.Z."/>
            <person name="Shao H.Z."/>
            <person name="Wang X."/>
            <person name="Wang C.C."/>
            <person name="Yang T.C."/>
            <person name="Huo Q.B."/>
            <person name="Li W."/>
            <person name="Chen H.Y."/>
            <person name="Chen S.E."/>
            <person name="Zhou L.G."/>
            <person name="Ni X.B."/>
            <person name="Tian J.H."/>
            <person name="Sheng Y."/>
            <person name="Liu T."/>
            <person name="Pan Y.S."/>
            <person name="Xia L.Y."/>
            <person name="Li J."/>
            <person name="Zhao F."/>
            <person name="Cao W.C."/>
        </authorList>
    </citation>
    <scope>NUCLEOTIDE SEQUENCE</scope>
    <source>
        <strain evidence="2">Rsan-2018</strain>
    </source>
</reference>
<feature type="compositionally biased region" description="Basic and acidic residues" evidence="1">
    <location>
        <begin position="41"/>
        <end position="50"/>
    </location>
</feature>
<feature type="compositionally biased region" description="Polar residues" evidence="1">
    <location>
        <begin position="23"/>
        <end position="40"/>
    </location>
</feature>
<keyword evidence="3" id="KW-1185">Reference proteome</keyword>
<protein>
    <recommendedName>
        <fullName evidence="4">CCHC-type domain-containing protein</fullName>
    </recommendedName>
</protein>
<evidence type="ECO:0000313" key="3">
    <source>
        <dbReference type="Proteomes" id="UP000821837"/>
    </source>
</evidence>
<evidence type="ECO:0000313" key="2">
    <source>
        <dbReference type="EMBL" id="KAH7961229.1"/>
    </source>
</evidence>
<proteinExistence type="predicted"/>
<reference evidence="2" key="2">
    <citation type="submission" date="2021-09" db="EMBL/GenBank/DDBJ databases">
        <authorList>
            <person name="Jia N."/>
            <person name="Wang J."/>
            <person name="Shi W."/>
            <person name="Du L."/>
            <person name="Sun Y."/>
            <person name="Zhan W."/>
            <person name="Jiang J."/>
            <person name="Wang Q."/>
            <person name="Zhang B."/>
            <person name="Ji P."/>
            <person name="Sakyi L.B."/>
            <person name="Cui X."/>
            <person name="Yuan T."/>
            <person name="Jiang B."/>
            <person name="Yang W."/>
            <person name="Lam T.T.-Y."/>
            <person name="Chang Q."/>
            <person name="Ding S."/>
            <person name="Wang X."/>
            <person name="Zhu J."/>
            <person name="Ruan X."/>
            <person name="Zhao L."/>
            <person name="Wei J."/>
            <person name="Que T."/>
            <person name="Du C."/>
            <person name="Cheng J."/>
            <person name="Dai P."/>
            <person name="Han X."/>
            <person name="Huang E."/>
            <person name="Gao Y."/>
            <person name="Liu J."/>
            <person name="Shao H."/>
            <person name="Ye R."/>
            <person name="Li L."/>
            <person name="Wei W."/>
            <person name="Wang X."/>
            <person name="Wang C."/>
            <person name="Huo Q."/>
            <person name="Li W."/>
            <person name="Guo W."/>
            <person name="Chen H."/>
            <person name="Chen S."/>
            <person name="Zhou L."/>
            <person name="Zhou L."/>
            <person name="Ni X."/>
            <person name="Tian J."/>
            <person name="Zhou Y."/>
            <person name="Sheng Y."/>
            <person name="Liu T."/>
            <person name="Pan Y."/>
            <person name="Xia L."/>
            <person name="Li J."/>
            <person name="Zhao F."/>
            <person name="Cao W."/>
        </authorList>
    </citation>
    <scope>NUCLEOTIDE SEQUENCE</scope>
    <source>
        <strain evidence="2">Rsan-2018</strain>
        <tissue evidence="2">Larvae</tissue>
    </source>
</reference>
<feature type="region of interest" description="Disordered" evidence="1">
    <location>
        <begin position="311"/>
        <end position="374"/>
    </location>
</feature>
<accession>A0A9D4SYB5</accession>
<dbReference type="EMBL" id="JABSTV010001249">
    <property type="protein sequence ID" value="KAH7961229.1"/>
    <property type="molecule type" value="Genomic_DNA"/>
</dbReference>
<evidence type="ECO:0000256" key="1">
    <source>
        <dbReference type="SAM" id="MobiDB-lite"/>
    </source>
</evidence>
<evidence type="ECO:0008006" key="4">
    <source>
        <dbReference type="Google" id="ProtNLM"/>
    </source>
</evidence>
<name>A0A9D4SYB5_RHISA</name>